<comment type="caution">
    <text evidence="8">The sequence shown here is derived from an EMBL/GenBank/DDBJ whole genome shotgun (WGS) entry which is preliminary data.</text>
</comment>
<evidence type="ECO:0000259" key="4">
    <source>
        <dbReference type="Pfam" id="PF05592"/>
    </source>
</evidence>
<dbReference type="InterPro" id="IPR016007">
    <property type="entry name" value="Alpha_rhamnosid"/>
</dbReference>
<keyword evidence="3 8" id="KW-0378">Hydrolase</keyword>
<sequence>MTITPVPDTTLRVTGLQAEHHPHPFGITTPCPRLSWRTETGLPAWQQRAYQIQQFNAAGELVGDTGRIESSESVVRPWPFEPLQSREHCRVQVQVWGNAGPLSGFSEPLVIETGLLQAQDWSARFITPAWEEDLTKPQPGPLLRREFTLQGAVRRARLYITALGVYDVHLNGQAVTTDVLTPGWTSYRTRLRYQTYDVTALLHDGPNAIGALLGDGWYRGRLGFGGGKRNLYGQRLALLAQLELEYEDGRTERVVSDEQWRASTGPVLAADLYDGETYDARLEQPGWTEPNFDDRSWRPVCILSEDFARLTGPEGPPVRRTERLEPKAIFASPSGRTLVDFGQNVVGWLRITVQGEAGHTVTLRHAEVLEHGELGTRPLRFAAATDHYTLKGEGVETWEPRFTFHGFRYVQVDGWPGELRLEDLQAVVVHSDLQRTGWFECSDPLINQLHQNVVWGMRGNFLDVPTDCPQRDERLGWTGDIQVFAPTASFLYDVSGFLSSWLKDLAADQLDDGAVPAVIPNVLDAPLPAAAWGDAATVVPWALYQRYGDATVLEQQFTSMKAWVEYIHRRTGPSLLWTQDFQFGDWLDPAAPPTNPAGGRTQPGVVATAYFARSAELVAHAAAVLGRTDDATQYRQLAQDIRAAFAAEYVTANGRIISDSSTAYALALQFALLESEDQRASAGQRLRALVREGGYHISTGFVGTPLICDALCSVGEHDAAYRLLTQTECPSWLYPVTMGATTIWERWDSMLPDGRINPGEMTSFNHYALGAVADWLHRTVAGLAPAEPGYRQLEFHPVPGGGLTSACARHLTPYGLTESAWDLQDGTFTLRAVVPPNTTARVTLPNGDVHQVASGTHAWTVPHRTAGVGEPVTLDSDFDTLTRHPELYRQVLETVQAHSADHLDSFRASLQSSLAGASLQRAVWGIPHREALLQKLERLITGQLA</sequence>
<dbReference type="Gene3D" id="2.60.420.10">
    <property type="entry name" value="Maltose phosphorylase, domain 3"/>
    <property type="match status" value="1"/>
</dbReference>
<feature type="domain" description="Bacterial alpha-L-rhamnosidase N-terminal" evidence="5">
    <location>
        <begin position="152"/>
        <end position="322"/>
    </location>
</feature>
<dbReference type="InterPro" id="IPR008928">
    <property type="entry name" value="6-hairpin_glycosidase_sf"/>
</dbReference>
<evidence type="ECO:0000256" key="3">
    <source>
        <dbReference type="ARBA" id="ARBA00022801"/>
    </source>
</evidence>
<evidence type="ECO:0000259" key="7">
    <source>
        <dbReference type="Pfam" id="PF17390"/>
    </source>
</evidence>
<dbReference type="Gene3D" id="2.60.120.260">
    <property type="entry name" value="Galactose-binding domain-like"/>
    <property type="match status" value="2"/>
</dbReference>
<dbReference type="Proteomes" id="UP001595939">
    <property type="component" value="Unassembled WGS sequence"/>
</dbReference>
<dbReference type="InterPro" id="IPR013783">
    <property type="entry name" value="Ig-like_fold"/>
</dbReference>
<accession>A0ABV8YHK4</accession>
<dbReference type="Pfam" id="PF17389">
    <property type="entry name" value="Bac_rhamnosid6H"/>
    <property type="match status" value="1"/>
</dbReference>
<evidence type="ECO:0000313" key="8">
    <source>
        <dbReference type="EMBL" id="MFC4456383.1"/>
    </source>
</evidence>
<dbReference type="GO" id="GO:0016787">
    <property type="term" value="F:hydrolase activity"/>
    <property type="evidence" value="ECO:0007669"/>
    <property type="project" value="UniProtKB-KW"/>
</dbReference>
<proteinExistence type="predicted"/>
<dbReference type="InterPro" id="IPR012341">
    <property type="entry name" value="6hp_glycosidase-like_sf"/>
</dbReference>
<dbReference type="InterPro" id="IPR013737">
    <property type="entry name" value="Bac_rhamnosid_N"/>
</dbReference>
<feature type="domain" description="Alpha-L-rhamnosidase C-terminal" evidence="7">
    <location>
        <begin position="782"/>
        <end position="853"/>
    </location>
</feature>
<feature type="domain" description="Alpha-L-rhamnosidase concanavalin-like" evidence="4">
    <location>
        <begin position="333"/>
        <end position="430"/>
    </location>
</feature>
<dbReference type="Pfam" id="PF05592">
    <property type="entry name" value="Bac_rhamnosid"/>
    <property type="match status" value="1"/>
</dbReference>
<dbReference type="InterPro" id="IPR035396">
    <property type="entry name" value="Bac_rhamnosid6H"/>
</dbReference>
<dbReference type="PANTHER" id="PTHR33307:SF6">
    <property type="entry name" value="ALPHA-RHAMNOSIDASE (EUROFUNG)-RELATED"/>
    <property type="match status" value="1"/>
</dbReference>
<evidence type="ECO:0000256" key="1">
    <source>
        <dbReference type="ARBA" id="ARBA00001445"/>
    </source>
</evidence>
<evidence type="ECO:0000313" key="9">
    <source>
        <dbReference type="Proteomes" id="UP001595939"/>
    </source>
</evidence>
<evidence type="ECO:0000259" key="6">
    <source>
        <dbReference type="Pfam" id="PF17389"/>
    </source>
</evidence>
<reference evidence="9" key="1">
    <citation type="journal article" date="2019" name="Int. J. Syst. Evol. Microbiol.">
        <title>The Global Catalogue of Microorganisms (GCM) 10K type strain sequencing project: providing services to taxonomists for standard genome sequencing and annotation.</title>
        <authorList>
            <consortium name="The Broad Institute Genomics Platform"/>
            <consortium name="The Broad Institute Genome Sequencing Center for Infectious Disease"/>
            <person name="Wu L."/>
            <person name="Ma J."/>
        </authorList>
    </citation>
    <scope>NUCLEOTIDE SEQUENCE [LARGE SCALE GENOMIC DNA]</scope>
    <source>
        <strain evidence="9">CCUG 39970</strain>
    </source>
</reference>
<dbReference type="Gene3D" id="2.60.40.10">
    <property type="entry name" value="Immunoglobulins"/>
    <property type="match status" value="1"/>
</dbReference>
<dbReference type="PANTHER" id="PTHR33307">
    <property type="entry name" value="ALPHA-RHAMNOSIDASE (EUROFUNG)"/>
    <property type="match status" value="1"/>
</dbReference>
<comment type="catalytic activity">
    <reaction evidence="1">
        <text>Hydrolysis of terminal non-reducing alpha-L-rhamnose residues in alpha-L-rhamnosides.</text>
        <dbReference type="EC" id="3.2.1.40"/>
    </reaction>
</comment>
<dbReference type="RefSeq" id="WP_380130142.1">
    <property type="nucleotide sequence ID" value="NZ_JBHSEG010000021.1"/>
</dbReference>
<dbReference type="InterPro" id="IPR035398">
    <property type="entry name" value="Bac_rhamnosid_C"/>
</dbReference>
<gene>
    <name evidence="8" type="ORF">ACFO0P_21610</name>
</gene>
<dbReference type="SUPFAM" id="SSF48208">
    <property type="entry name" value="Six-hairpin glycosidases"/>
    <property type="match status" value="1"/>
</dbReference>
<dbReference type="EC" id="3.2.1.40" evidence="2"/>
<dbReference type="Gene3D" id="1.50.10.10">
    <property type="match status" value="1"/>
</dbReference>
<evidence type="ECO:0000256" key="2">
    <source>
        <dbReference type="ARBA" id="ARBA00012652"/>
    </source>
</evidence>
<dbReference type="PIRSF" id="PIRSF010631">
    <property type="entry name" value="A-rhamnsds"/>
    <property type="match status" value="1"/>
</dbReference>
<protein>
    <recommendedName>
        <fullName evidence="2">alpha-L-rhamnosidase</fullName>
        <ecNumber evidence="2">3.2.1.40</ecNumber>
    </recommendedName>
</protein>
<evidence type="ECO:0000259" key="5">
    <source>
        <dbReference type="Pfam" id="PF08531"/>
    </source>
</evidence>
<organism evidence="8 9">
    <name type="scientific">Deinococcus sonorensis</name>
    <dbReference type="NCBI Taxonomy" id="309891"/>
    <lineage>
        <taxon>Bacteria</taxon>
        <taxon>Thermotogati</taxon>
        <taxon>Deinococcota</taxon>
        <taxon>Deinococci</taxon>
        <taxon>Deinococcales</taxon>
        <taxon>Deinococcaceae</taxon>
        <taxon>Deinococcus</taxon>
    </lineage>
</organism>
<feature type="domain" description="Alpha-L-rhamnosidase six-hairpin glycosidase" evidence="6">
    <location>
        <begin position="435"/>
        <end position="780"/>
    </location>
</feature>
<dbReference type="Pfam" id="PF25788">
    <property type="entry name" value="Ig_Rha78A_N"/>
    <property type="match status" value="1"/>
</dbReference>
<name>A0ABV8YHK4_9DEIO</name>
<dbReference type="Pfam" id="PF08531">
    <property type="entry name" value="Bac_rhamnosid_N"/>
    <property type="match status" value="1"/>
</dbReference>
<keyword evidence="9" id="KW-1185">Reference proteome</keyword>
<dbReference type="InterPro" id="IPR008902">
    <property type="entry name" value="Rhamnosid_concanavalin"/>
</dbReference>
<dbReference type="Pfam" id="PF17390">
    <property type="entry name" value="Bac_rhamnosid_C"/>
    <property type="match status" value="1"/>
</dbReference>
<dbReference type="EMBL" id="JBHSEG010000021">
    <property type="protein sequence ID" value="MFC4456383.1"/>
    <property type="molecule type" value="Genomic_DNA"/>
</dbReference>